<comment type="caution">
    <text evidence="2">The sequence shown here is derived from an EMBL/GenBank/DDBJ whole genome shotgun (WGS) entry which is preliminary data.</text>
</comment>
<dbReference type="Proteomes" id="UP000245207">
    <property type="component" value="Unassembled WGS sequence"/>
</dbReference>
<proteinExistence type="predicted"/>
<keyword evidence="3" id="KW-1185">Reference proteome</keyword>
<dbReference type="GO" id="GO:0016740">
    <property type="term" value="F:transferase activity"/>
    <property type="evidence" value="ECO:0007669"/>
    <property type="project" value="UniProtKB-KW"/>
</dbReference>
<keyword evidence="1" id="KW-0472">Membrane</keyword>
<dbReference type="STRING" id="35608.A0A2U1LM17"/>
<protein>
    <submittedName>
        <fullName evidence="2">Glycosyl transferase, family 20</fullName>
    </submittedName>
</protein>
<dbReference type="Gene3D" id="3.40.50.2000">
    <property type="entry name" value="Glycogen Phosphorylase B"/>
    <property type="match status" value="2"/>
</dbReference>
<reference evidence="2 3" key="1">
    <citation type="journal article" date="2018" name="Mol. Plant">
        <title>The genome of Artemisia annua provides insight into the evolution of Asteraceae family and artemisinin biosynthesis.</title>
        <authorList>
            <person name="Shen Q."/>
            <person name="Zhang L."/>
            <person name="Liao Z."/>
            <person name="Wang S."/>
            <person name="Yan T."/>
            <person name="Shi P."/>
            <person name="Liu M."/>
            <person name="Fu X."/>
            <person name="Pan Q."/>
            <person name="Wang Y."/>
            <person name="Lv Z."/>
            <person name="Lu X."/>
            <person name="Zhang F."/>
            <person name="Jiang W."/>
            <person name="Ma Y."/>
            <person name="Chen M."/>
            <person name="Hao X."/>
            <person name="Li L."/>
            <person name="Tang Y."/>
            <person name="Lv G."/>
            <person name="Zhou Y."/>
            <person name="Sun X."/>
            <person name="Brodelius P.E."/>
            <person name="Rose J.K.C."/>
            <person name="Tang K."/>
        </authorList>
    </citation>
    <scope>NUCLEOTIDE SEQUENCE [LARGE SCALE GENOMIC DNA]</scope>
    <source>
        <strain evidence="3">cv. Huhao1</strain>
        <tissue evidence="2">Leaf</tissue>
    </source>
</reference>
<dbReference type="SUPFAM" id="SSF53756">
    <property type="entry name" value="UDP-Glycosyltransferase/glycogen phosphorylase"/>
    <property type="match status" value="1"/>
</dbReference>
<dbReference type="GO" id="GO:0004805">
    <property type="term" value="F:trehalose-phosphatase activity"/>
    <property type="evidence" value="ECO:0007669"/>
    <property type="project" value="TreeGrafter"/>
</dbReference>
<accession>A0A2U1LM17</accession>
<gene>
    <name evidence="2" type="ORF">CTI12_AA476470</name>
</gene>
<dbReference type="InterPro" id="IPR001830">
    <property type="entry name" value="Glyco_trans_20"/>
</dbReference>
<dbReference type="EMBL" id="PKPP01008679">
    <property type="protein sequence ID" value="PWA50056.1"/>
    <property type="molecule type" value="Genomic_DNA"/>
</dbReference>
<feature type="transmembrane region" description="Helical" evidence="1">
    <location>
        <begin position="6"/>
        <end position="26"/>
    </location>
</feature>
<dbReference type="PANTHER" id="PTHR10788">
    <property type="entry name" value="TREHALOSE-6-PHOSPHATE SYNTHASE"/>
    <property type="match status" value="1"/>
</dbReference>
<dbReference type="AlphaFoldDB" id="A0A2U1LM17"/>
<keyword evidence="1" id="KW-1133">Transmembrane helix</keyword>
<organism evidence="2 3">
    <name type="scientific">Artemisia annua</name>
    <name type="common">Sweet wormwood</name>
    <dbReference type="NCBI Taxonomy" id="35608"/>
    <lineage>
        <taxon>Eukaryota</taxon>
        <taxon>Viridiplantae</taxon>
        <taxon>Streptophyta</taxon>
        <taxon>Embryophyta</taxon>
        <taxon>Tracheophyta</taxon>
        <taxon>Spermatophyta</taxon>
        <taxon>Magnoliopsida</taxon>
        <taxon>eudicotyledons</taxon>
        <taxon>Gunneridae</taxon>
        <taxon>Pentapetalae</taxon>
        <taxon>asterids</taxon>
        <taxon>campanulids</taxon>
        <taxon>Asterales</taxon>
        <taxon>Asteraceae</taxon>
        <taxon>Asteroideae</taxon>
        <taxon>Anthemideae</taxon>
        <taxon>Artemisiinae</taxon>
        <taxon>Artemisia</taxon>
    </lineage>
</organism>
<dbReference type="GO" id="GO:0005829">
    <property type="term" value="C:cytosol"/>
    <property type="evidence" value="ECO:0007669"/>
    <property type="project" value="TreeGrafter"/>
</dbReference>
<evidence type="ECO:0000256" key="1">
    <source>
        <dbReference type="SAM" id="Phobius"/>
    </source>
</evidence>
<keyword evidence="1" id="KW-0812">Transmembrane</keyword>
<keyword evidence="2" id="KW-0808">Transferase</keyword>
<dbReference type="OrthoDB" id="755951at2759"/>
<dbReference type="GO" id="GO:0005992">
    <property type="term" value="P:trehalose biosynthetic process"/>
    <property type="evidence" value="ECO:0007669"/>
    <property type="project" value="InterPro"/>
</dbReference>
<sequence length="216" mass="24653">MVIVNVTYIGKIAAFLLVALLLLLLLSRLINLSNQLPINTRETNGDGGSLWDFDWDESSLYMHIKNEVAELPTTIEDDVSATLLENFNCVPVFLSQELGSNHYDGFCKQFLWPVFHDKLPLLNTEDGQYDSDIWDVLKSPFPSWELFKSMPVHSKILRGLLNVDLIGFHTFGYARNLMSYCSRMFGLDQKVKMGDVLLEYNGRCIKIKIMSLVYSS</sequence>
<dbReference type="PANTHER" id="PTHR10788:SF118">
    <property type="entry name" value="ALPHA,ALPHA-TREHALOSE-PHOSPHATE SYNTHASE (UDP-FORMING), TREHALOSE-PHOSPHATASE"/>
    <property type="match status" value="1"/>
</dbReference>
<dbReference type="Pfam" id="PF00982">
    <property type="entry name" value="Glyco_transf_20"/>
    <property type="match status" value="2"/>
</dbReference>
<name>A0A2U1LM17_ARTAN</name>
<evidence type="ECO:0000313" key="2">
    <source>
        <dbReference type="EMBL" id="PWA50056.1"/>
    </source>
</evidence>
<evidence type="ECO:0000313" key="3">
    <source>
        <dbReference type="Proteomes" id="UP000245207"/>
    </source>
</evidence>